<evidence type="ECO:0000313" key="2">
    <source>
        <dbReference type="EMBL" id="WIY50837.1"/>
    </source>
</evidence>
<name>A0ABY9AVK4_PARCI</name>
<dbReference type="Gene3D" id="6.10.140.1310">
    <property type="match status" value="1"/>
</dbReference>
<gene>
    <name evidence="2" type="ORF">QRO08_09830</name>
</gene>
<keyword evidence="3" id="KW-1185">Reference proteome</keyword>
<protein>
    <submittedName>
        <fullName evidence="2">Tail fiber assembly protein</fullName>
    </submittedName>
</protein>
<dbReference type="EMBL" id="CP127363">
    <property type="protein sequence ID" value="WIY50837.1"/>
    <property type="molecule type" value="Genomic_DNA"/>
</dbReference>
<evidence type="ECO:0000313" key="3">
    <source>
        <dbReference type="Proteomes" id="UP001242732"/>
    </source>
</evidence>
<dbReference type="Proteomes" id="UP001242732">
    <property type="component" value="Chromosome"/>
</dbReference>
<feature type="domain" description="Phage tail assembly chaperone-like" evidence="1">
    <location>
        <begin position="89"/>
        <end position="143"/>
    </location>
</feature>
<dbReference type="RefSeq" id="WP_011795487.1">
    <property type="nucleotide sequence ID" value="NZ_CP023687.1"/>
</dbReference>
<dbReference type="Pfam" id="PF16778">
    <property type="entry name" value="Phage_tail_APC"/>
    <property type="match status" value="1"/>
</dbReference>
<reference evidence="2 3" key="1">
    <citation type="submission" date="2023-06" db="EMBL/GenBank/DDBJ databases">
        <authorList>
            <person name="Ham H."/>
            <person name="Park D.S."/>
        </authorList>
    </citation>
    <scope>NUCLEOTIDE SEQUENCE [LARGE SCALE GENOMIC DNA]</scope>
    <source>
        <strain evidence="2 3">KACC 17005</strain>
    </source>
</reference>
<proteinExistence type="predicted"/>
<evidence type="ECO:0000259" key="1">
    <source>
        <dbReference type="Pfam" id="PF16778"/>
    </source>
</evidence>
<sequence>MNQRRCAELRDVPGCPDLATIFRIADVPVGMGAPSGWVAVGADVLPMTHYWSHTAGAPVPFPPWPGQGHAFDFGRLEWVPDAAELWGYVRARRDELLRACDWRVLPDAPTPADMRQAWLDYRQALRDVTGQGDPRAIEWPVAPFES</sequence>
<dbReference type="InterPro" id="IPR031893">
    <property type="entry name" value="Phage_tail_APC"/>
</dbReference>
<accession>A0ABY9AVK4</accession>
<organism evidence="2 3">
    <name type="scientific">Paracidovorax citrulli</name>
    <name type="common">Acidovorax citrulli</name>
    <dbReference type="NCBI Taxonomy" id="80869"/>
    <lineage>
        <taxon>Bacteria</taxon>
        <taxon>Pseudomonadati</taxon>
        <taxon>Pseudomonadota</taxon>
        <taxon>Betaproteobacteria</taxon>
        <taxon>Burkholderiales</taxon>
        <taxon>Comamonadaceae</taxon>
        <taxon>Paracidovorax</taxon>
    </lineage>
</organism>